<protein>
    <recommendedName>
        <fullName evidence="7">Pyridoxine/pyridoxamine 5'-phosphate oxidase</fullName>
        <ecNumber evidence="7">1.4.3.5</ecNumber>
    </recommendedName>
    <alternativeName>
        <fullName evidence="7">PNP/PMP oxidase</fullName>
        <shortName evidence="7">PNPOx</shortName>
    </alternativeName>
    <alternativeName>
        <fullName evidence="7">Pyridoxal 5'-phosphate synthase</fullName>
    </alternativeName>
</protein>
<feature type="binding site" evidence="7 8">
    <location>
        <position position="124"/>
    </location>
    <ligand>
        <name>substrate</name>
    </ligand>
</feature>
<name>A0A1A8TDP7_9GAMM</name>
<evidence type="ECO:0000256" key="7">
    <source>
        <dbReference type="HAMAP-Rule" id="MF_01629"/>
    </source>
</evidence>
<comment type="cofactor">
    <cofactor evidence="7 9">
        <name>FMN</name>
        <dbReference type="ChEBI" id="CHEBI:58210"/>
    </cofactor>
    <text evidence="7 9">Binds 1 FMN per subunit.</text>
</comment>
<dbReference type="PROSITE" id="PS01064">
    <property type="entry name" value="PYRIDOX_OXIDASE"/>
    <property type="match status" value="1"/>
</dbReference>
<dbReference type="EMBL" id="FLOB01000003">
    <property type="protein sequence ID" value="SBS30962.1"/>
    <property type="molecule type" value="Genomic_DNA"/>
</dbReference>
<feature type="binding site" evidence="7 9">
    <location>
        <begin position="62"/>
        <end position="67"/>
    </location>
    <ligand>
        <name>FMN</name>
        <dbReference type="ChEBI" id="CHEBI:58210"/>
    </ligand>
</feature>
<dbReference type="Gene3D" id="2.30.110.10">
    <property type="entry name" value="Electron Transport, Fmn-binding Protein, Chain A"/>
    <property type="match status" value="1"/>
</dbReference>
<accession>A0A1A8TDP7</accession>
<evidence type="ECO:0000256" key="3">
    <source>
        <dbReference type="ARBA" id="ARBA00022630"/>
    </source>
</evidence>
<dbReference type="AlphaFoldDB" id="A0A1A8TDP7"/>
<keyword evidence="13" id="KW-1185">Reference proteome</keyword>
<dbReference type="RefSeq" id="WP_067015720.1">
    <property type="nucleotide sequence ID" value="NZ_FLOB01000003.1"/>
</dbReference>
<feature type="domain" description="Pyridoxine 5'-phosphate oxidase dimerisation C-terminal" evidence="11">
    <location>
        <begin position="173"/>
        <end position="213"/>
    </location>
</feature>
<comment type="pathway">
    <text evidence="7">Cofactor metabolism; pyridoxal 5'-phosphate salvage; pyridoxal 5'-phosphate from pyridoxine 5'-phosphate: step 1/1.</text>
</comment>
<organism evidence="12 13">
    <name type="scientific">Marinomonas spartinae</name>
    <dbReference type="NCBI Taxonomy" id="1792290"/>
    <lineage>
        <taxon>Bacteria</taxon>
        <taxon>Pseudomonadati</taxon>
        <taxon>Pseudomonadota</taxon>
        <taxon>Gammaproteobacteria</taxon>
        <taxon>Oceanospirillales</taxon>
        <taxon>Oceanospirillaceae</taxon>
        <taxon>Marinomonas</taxon>
    </lineage>
</organism>
<dbReference type="SUPFAM" id="SSF50475">
    <property type="entry name" value="FMN-binding split barrel"/>
    <property type="match status" value="1"/>
</dbReference>
<evidence type="ECO:0000313" key="12">
    <source>
        <dbReference type="EMBL" id="SBS30962.1"/>
    </source>
</evidence>
<dbReference type="PANTHER" id="PTHR10851:SF0">
    <property type="entry name" value="PYRIDOXINE-5'-PHOSPHATE OXIDASE"/>
    <property type="match status" value="1"/>
</dbReference>
<feature type="binding site" evidence="7 8">
    <location>
        <begin position="192"/>
        <end position="194"/>
    </location>
    <ligand>
        <name>substrate</name>
    </ligand>
</feature>
<evidence type="ECO:0000259" key="11">
    <source>
        <dbReference type="Pfam" id="PF10590"/>
    </source>
</evidence>
<evidence type="ECO:0000256" key="2">
    <source>
        <dbReference type="ARBA" id="ARBA00011738"/>
    </source>
</evidence>
<dbReference type="GO" id="GO:0004733">
    <property type="term" value="F:pyridoxamine phosphate oxidase activity"/>
    <property type="evidence" value="ECO:0007669"/>
    <property type="project" value="UniProtKB-UniRule"/>
</dbReference>
<evidence type="ECO:0000256" key="8">
    <source>
        <dbReference type="PIRSR" id="PIRSR000190-1"/>
    </source>
</evidence>
<feature type="binding site" evidence="7 9">
    <location>
        <begin position="141"/>
        <end position="142"/>
    </location>
    <ligand>
        <name>FMN</name>
        <dbReference type="ChEBI" id="CHEBI:58210"/>
    </ligand>
</feature>
<feature type="binding site" evidence="7 8">
    <location>
        <position position="67"/>
    </location>
    <ligand>
        <name>substrate</name>
    </ligand>
</feature>
<dbReference type="NCBIfam" id="TIGR00558">
    <property type="entry name" value="pdxH"/>
    <property type="match status" value="1"/>
</dbReference>
<dbReference type="GO" id="GO:0010181">
    <property type="term" value="F:FMN binding"/>
    <property type="evidence" value="ECO:0007669"/>
    <property type="project" value="UniProtKB-UniRule"/>
</dbReference>
<feature type="binding site" evidence="7 9">
    <location>
        <position position="106"/>
    </location>
    <ligand>
        <name>FMN</name>
        <dbReference type="ChEBI" id="CHEBI:58210"/>
    </ligand>
</feature>
<reference evidence="12 13" key="1">
    <citation type="submission" date="2016-06" db="EMBL/GenBank/DDBJ databases">
        <authorList>
            <person name="Kjaerup R.B."/>
            <person name="Dalgaard T.S."/>
            <person name="Juul-Madsen H.R."/>
        </authorList>
    </citation>
    <scope>NUCLEOTIDE SEQUENCE [LARGE SCALE GENOMIC DNA]</scope>
    <source>
        <strain evidence="12 13">CECT 8886</strain>
    </source>
</reference>
<evidence type="ECO:0000256" key="4">
    <source>
        <dbReference type="ARBA" id="ARBA00022643"/>
    </source>
</evidence>
<feature type="binding site" evidence="7 9">
    <location>
        <position position="186"/>
    </location>
    <ligand>
        <name>FMN</name>
        <dbReference type="ChEBI" id="CHEBI:58210"/>
    </ligand>
</feature>
<evidence type="ECO:0000259" key="10">
    <source>
        <dbReference type="Pfam" id="PF01243"/>
    </source>
</evidence>
<comment type="similarity">
    <text evidence="1 7">Belongs to the pyridoxamine 5'-phosphate oxidase family.</text>
</comment>
<dbReference type="PIRSF" id="PIRSF000190">
    <property type="entry name" value="Pyd_amn-ph_oxd"/>
    <property type="match status" value="1"/>
</dbReference>
<feature type="binding site" evidence="7 8">
    <location>
        <position position="132"/>
    </location>
    <ligand>
        <name>substrate</name>
    </ligand>
</feature>
<dbReference type="Pfam" id="PF10590">
    <property type="entry name" value="PNP_phzG_C"/>
    <property type="match status" value="1"/>
</dbReference>
<dbReference type="InterPro" id="IPR000659">
    <property type="entry name" value="Pyridox_Oxase"/>
</dbReference>
<feature type="binding site" evidence="7 9">
    <location>
        <begin position="77"/>
        <end position="78"/>
    </location>
    <ligand>
        <name>FMN</name>
        <dbReference type="ChEBI" id="CHEBI:58210"/>
    </ligand>
</feature>
<dbReference type="HAMAP" id="MF_01629">
    <property type="entry name" value="PdxH"/>
    <property type="match status" value="1"/>
</dbReference>
<feature type="binding site" evidence="7 9">
    <location>
        <position position="196"/>
    </location>
    <ligand>
        <name>FMN</name>
        <dbReference type="ChEBI" id="CHEBI:58210"/>
    </ligand>
</feature>
<sequence length="213" mass="24765">MNRDLHSIRRDYQFEDLLEDSVGNDPFAFFDHWLEQAIASNQEDPTAMTISTVDDSGQPHARVVLLKQRDDAGFCFFTNYDSDKGQQLAKNNKACLTFFWPALSRQVRVEGEIKKISREDSEHYFSSRPRGSQLAAYISKQSTTINNRETLKNAYKEAEDNFSNQKVPCPDNWGGYVLAPNYIEFWQGRPSRLHDRLCFTKQLESWLRERKAP</sequence>
<dbReference type="InterPro" id="IPR012349">
    <property type="entry name" value="Split_barrel_FMN-bd"/>
</dbReference>
<comment type="catalytic activity">
    <reaction evidence="7">
        <text>pyridoxamine 5'-phosphate + O2 + H2O = pyridoxal 5'-phosphate + H2O2 + NH4(+)</text>
        <dbReference type="Rhea" id="RHEA:15817"/>
        <dbReference type="ChEBI" id="CHEBI:15377"/>
        <dbReference type="ChEBI" id="CHEBI:15379"/>
        <dbReference type="ChEBI" id="CHEBI:16240"/>
        <dbReference type="ChEBI" id="CHEBI:28938"/>
        <dbReference type="ChEBI" id="CHEBI:58451"/>
        <dbReference type="ChEBI" id="CHEBI:597326"/>
        <dbReference type="EC" id="1.4.3.5"/>
    </reaction>
</comment>
<keyword evidence="3 7" id="KW-0285">Flavoprotein</keyword>
<dbReference type="InterPro" id="IPR019576">
    <property type="entry name" value="Pyridoxamine_oxidase_dimer_C"/>
</dbReference>
<dbReference type="Pfam" id="PF01243">
    <property type="entry name" value="PNPOx_N"/>
    <property type="match status" value="1"/>
</dbReference>
<gene>
    <name evidence="7 12" type="primary">pdxH</name>
    <name evidence="12" type="ORF">MSP8886_01985</name>
</gene>
<dbReference type="PANTHER" id="PTHR10851">
    <property type="entry name" value="PYRIDOXINE-5-PHOSPHATE OXIDASE"/>
    <property type="match status" value="1"/>
</dbReference>
<dbReference type="InterPro" id="IPR011576">
    <property type="entry name" value="Pyridox_Oxase_N"/>
</dbReference>
<feature type="domain" description="Pyridoxamine 5'-phosphate oxidase N-terminal" evidence="10">
    <location>
        <begin position="35"/>
        <end position="158"/>
    </location>
</feature>
<evidence type="ECO:0000256" key="5">
    <source>
        <dbReference type="ARBA" id="ARBA00023002"/>
    </source>
</evidence>
<comment type="subunit">
    <text evidence="2 7">Homodimer.</text>
</comment>
<dbReference type="STRING" id="1792290.MSP8886_01985"/>
<feature type="binding site" evidence="8">
    <location>
        <begin position="9"/>
        <end position="12"/>
    </location>
    <ligand>
        <name>substrate</name>
    </ligand>
</feature>
<proteinExistence type="inferred from homology"/>
<dbReference type="EC" id="1.4.3.5" evidence="7"/>
<evidence type="ECO:0000256" key="9">
    <source>
        <dbReference type="PIRSR" id="PIRSR000190-2"/>
    </source>
</evidence>
<keyword evidence="5 7" id="KW-0560">Oxidoreductase</keyword>
<dbReference type="FunFam" id="2.30.110.10:FF:000020">
    <property type="entry name" value="PNPO isoform 11"/>
    <property type="match status" value="1"/>
</dbReference>
<feature type="binding site" evidence="7 9">
    <location>
        <position position="84"/>
    </location>
    <ligand>
        <name>FMN</name>
        <dbReference type="ChEBI" id="CHEBI:58210"/>
    </ligand>
</feature>
<keyword evidence="6 7" id="KW-0664">Pyridoxine biosynthesis</keyword>
<dbReference type="UniPathway" id="UPA01068">
    <property type="reaction ID" value="UER00304"/>
</dbReference>
<dbReference type="OrthoDB" id="9780392at2"/>
<comment type="catalytic activity">
    <reaction evidence="7">
        <text>pyridoxine 5'-phosphate + O2 = pyridoxal 5'-phosphate + H2O2</text>
        <dbReference type="Rhea" id="RHEA:15149"/>
        <dbReference type="ChEBI" id="CHEBI:15379"/>
        <dbReference type="ChEBI" id="CHEBI:16240"/>
        <dbReference type="ChEBI" id="CHEBI:58589"/>
        <dbReference type="ChEBI" id="CHEBI:597326"/>
        <dbReference type="EC" id="1.4.3.5"/>
    </reaction>
</comment>
<dbReference type="InterPro" id="IPR019740">
    <property type="entry name" value="Pyridox_Oxase_CS"/>
</dbReference>
<evidence type="ECO:0000256" key="1">
    <source>
        <dbReference type="ARBA" id="ARBA00007301"/>
    </source>
</evidence>
<comment type="caution">
    <text evidence="7">Lacks conserved residue(s) required for the propagation of feature annotation.</text>
</comment>
<dbReference type="GO" id="GO:0008615">
    <property type="term" value="P:pyridoxine biosynthetic process"/>
    <property type="evidence" value="ECO:0007669"/>
    <property type="project" value="UniProtKB-UniRule"/>
</dbReference>
<comment type="function">
    <text evidence="7">Catalyzes the oxidation of either pyridoxine 5'-phosphate (PNP) or pyridoxamine 5'-phosphate (PMP) into pyridoxal 5'-phosphate (PLP).</text>
</comment>
<keyword evidence="4 7" id="KW-0288">FMN</keyword>
<dbReference type="Proteomes" id="UP000092544">
    <property type="component" value="Unassembled WGS sequence"/>
</dbReference>
<dbReference type="NCBIfam" id="NF004231">
    <property type="entry name" value="PRK05679.1"/>
    <property type="match status" value="1"/>
</dbReference>
<comment type="pathway">
    <text evidence="7">Cofactor metabolism; pyridoxal 5'-phosphate salvage; pyridoxal 5'-phosphate from pyridoxamine 5'-phosphate: step 1/1.</text>
</comment>
<evidence type="ECO:0000313" key="13">
    <source>
        <dbReference type="Proteomes" id="UP000092544"/>
    </source>
</evidence>
<feature type="binding site" evidence="7 8">
    <location>
        <position position="128"/>
    </location>
    <ligand>
        <name>substrate</name>
    </ligand>
</feature>
<evidence type="ECO:0000256" key="6">
    <source>
        <dbReference type="ARBA" id="ARBA00023096"/>
    </source>
</evidence>